<dbReference type="Pfam" id="PF13442">
    <property type="entry name" value="Cytochrome_CBB3"/>
    <property type="match status" value="1"/>
</dbReference>
<evidence type="ECO:0000256" key="4">
    <source>
        <dbReference type="PROSITE-ProRule" id="PRU00433"/>
    </source>
</evidence>
<sequence length="140" mass="14947">MSATADSRAYDLASPSVARGLFGHVRSAMLLAALLTGCKEPTGPEREISGAKIFTQNCARCHGLDGKGLPEVAGVRDLTDPGFMSTLSDERLRRSIRGGRPPTMPSFPHFSEPTLKVLVAYVRTLSQPELQLPPPPPPGP</sequence>
<protein>
    <submittedName>
        <fullName evidence="6">C-type cytochrome</fullName>
    </submittedName>
</protein>
<keyword evidence="7" id="KW-1185">Reference proteome</keyword>
<evidence type="ECO:0000256" key="2">
    <source>
        <dbReference type="ARBA" id="ARBA00022723"/>
    </source>
</evidence>
<dbReference type="Proteomes" id="UP001139031">
    <property type="component" value="Unassembled WGS sequence"/>
</dbReference>
<name>A0ABS7TV61_9BACT</name>
<evidence type="ECO:0000256" key="1">
    <source>
        <dbReference type="ARBA" id="ARBA00022617"/>
    </source>
</evidence>
<organism evidence="6 7">
    <name type="scientific">Nannocystis pusilla</name>
    <dbReference type="NCBI Taxonomy" id="889268"/>
    <lineage>
        <taxon>Bacteria</taxon>
        <taxon>Pseudomonadati</taxon>
        <taxon>Myxococcota</taxon>
        <taxon>Polyangia</taxon>
        <taxon>Nannocystales</taxon>
        <taxon>Nannocystaceae</taxon>
        <taxon>Nannocystis</taxon>
    </lineage>
</organism>
<comment type="caution">
    <text evidence="6">The sequence shown here is derived from an EMBL/GenBank/DDBJ whole genome shotgun (WGS) entry which is preliminary data.</text>
</comment>
<dbReference type="RefSeq" id="WP_224193865.1">
    <property type="nucleotide sequence ID" value="NZ_JAIRAU010000028.1"/>
</dbReference>
<evidence type="ECO:0000259" key="5">
    <source>
        <dbReference type="PROSITE" id="PS51007"/>
    </source>
</evidence>
<dbReference type="Gene3D" id="1.10.760.10">
    <property type="entry name" value="Cytochrome c-like domain"/>
    <property type="match status" value="1"/>
</dbReference>
<evidence type="ECO:0000313" key="7">
    <source>
        <dbReference type="Proteomes" id="UP001139031"/>
    </source>
</evidence>
<dbReference type="PROSITE" id="PS51007">
    <property type="entry name" value="CYTC"/>
    <property type="match status" value="1"/>
</dbReference>
<keyword evidence="3 4" id="KW-0408">Iron</keyword>
<keyword evidence="2 4" id="KW-0479">Metal-binding</keyword>
<feature type="domain" description="Cytochrome c" evidence="5">
    <location>
        <begin position="45"/>
        <end position="126"/>
    </location>
</feature>
<gene>
    <name evidence="6" type="ORF">K7C98_22905</name>
</gene>
<keyword evidence="1 4" id="KW-0349">Heme</keyword>
<evidence type="ECO:0000313" key="6">
    <source>
        <dbReference type="EMBL" id="MBZ5712104.1"/>
    </source>
</evidence>
<reference evidence="6" key="1">
    <citation type="submission" date="2021-08" db="EMBL/GenBank/DDBJ databases">
        <authorList>
            <person name="Stevens D.C."/>
        </authorList>
    </citation>
    <scope>NUCLEOTIDE SEQUENCE</scope>
    <source>
        <strain evidence="6">DSM 53165</strain>
    </source>
</reference>
<dbReference type="SUPFAM" id="SSF46626">
    <property type="entry name" value="Cytochrome c"/>
    <property type="match status" value="1"/>
</dbReference>
<dbReference type="InterPro" id="IPR036909">
    <property type="entry name" value="Cyt_c-like_dom_sf"/>
</dbReference>
<dbReference type="InterPro" id="IPR009056">
    <property type="entry name" value="Cyt_c-like_dom"/>
</dbReference>
<evidence type="ECO:0000256" key="3">
    <source>
        <dbReference type="ARBA" id="ARBA00023004"/>
    </source>
</evidence>
<proteinExistence type="predicted"/>
<accession>A0ABS7TV61</accession>
<dbReference type="EMBL" id="JAIRAU010000028">
    <property type="protein sequence ID" value="MBZ5712104.1"/>
    <property type="molecule type" value="Genomic_DNA"/>
</dbReference>